<comment type="subcellular location">
    <subcellularLocation>
        <location evidence="1">Membrane</location>
        <topology evidence="1">Multi-pass membrane protein</topology>
    </subcellularLocation>
</comment>
<organism evidence="6 7">
    <name type="scientific">Phascolomyces articulosus</name>
    <dbReference type="NCBI Taxonomy" id="60185"/>
    <lineage>
        <taxon>Eukaryota</taxon>
        <taxon>Fungi</taxon>
        <taxon>Fungi incertae sedis</taxon>
        <taxon>Mucoromycota</taxon>
        <taxon>Mucoromycotina</taxon>
        <taxon>Mucoromycetes</taxon>
        <taxon>Mucorales</taxon>
        <taxon>Lichtheimiaceae</taxon>
        <taxon>Phascolomyces</taxon>
    </lineage>
</organism>
<comment type="caution">
    <text evidence="6">The sequence shown here is derived from an EMBL/GenBank/DDBJ whole genome shotgun (WGS) entry which is preliminary data.</text>
</comment>
<dbReference type="PANTHER" id="PTHR11040:SF44">
    <property type="entry name" value="PROTEIN ZNTC-RELATED"/>
    <property type="match status" value="1"/>
</dbReference>
<dbReference type="InterPro" id="IPR003689">
    <property type="entry name" value="ZIP"/>
</dbReference>
<dbReference type="Proteomes" id="UP001209540">
    <property type="component" value="Unassembled WGS sequence"/>
</dbReference>
<dbReference type="PANTHER" id="PTHR11040">
    <property type="entry name" value="ZINC/IRON TRANSPORTER"/>
    <property type="match status" value="1"/>
</dbReference>
<dbReference type="AlphaFoldDB" id="A0AAD5JLZ8"/>
<keyword evidence="7" id="KW-1185">Reference proteome</keyword>
<feature type="transmembrane region" description="Helical" evidence="5">
    <location>
        <begin position="56"/>
        <end position="77"/>
    </location>
</feature>
<feature type="transmembrane region" description="Helical" evidence="5">
    <location>
        <begin position="329"/>
        <end position="349"/>
    </location>
</feature>
<feature type="transmembrane region" description="Helical" evidence="5">
    <location>
        <begin position="97"/>
        <end position="119"/>
    </location>
</feature>
<name>A0AAD5JLZ8_9FUNG</name>
<reference evidence="6" key="1">
    <citation type="journal article" date="2022" name="IScience">
        <title>Evolution of zygomycete secretomes and the origins of terrestrial fungal ecologies.</title>
        <authorList>
            <person name="Chang Y."/>
            <person name="Wang Y."/>
            <person name="Mondo S."/>
            <person name="Ahrendt S."/>
            <person name="Andreopoulos W."/>
            <person name="Barry K."/>
            <person name="Beard J."/>
            <person name="Benny G.L."/>
            <person name="Blankenship S."/>
            <person name="Bonito G."/>
            <person name="Cuomo C."/>
            <person name="Desiro A."/>
            <person name="Gervers K.A."/>
            <person name="Hundley H."/>
            <person name="Kuo A."/>
            <person name="LaButti K."/>
            <person name="Lang B.F."/>
            <person name="Lipzen A."/>
            <person name="O'Donnell K."/>
            <person name="Pangilinan J."/>
            <person name="Reynolds N."/>
            <person name="Sandor L."/>
            <person name="Smith M.E."/>
            <person name="Tsang A."/>
            <person name="Grigoriev I.V."/>
            <person name="Stajich J.E."/>
            <person name="Spatafora J.W."/>
        </authorList>
    </citation>
    <scope>NUCLEOTIDE SEQUENCE</scope>
    <source>
        <strain evidence="6">RSA 2281</strain>
    </source>
</reference>
<keyword evidence="4 5" id="KW-0472">Membrane</keyword>
<feature type="transmembrane region" description="Helical" evidence="5">
    <location>
        <begin position="361"/>
        <end position="383"/>
    </location>
</feature>
<feature type="transmembrane region" description="Helical" evidence="5">
    <location>
        <begin position="403"/>
        <end position="422"/>
    </location>
</feature>
<dbReference type="GO" id="GO:0005385">
    <property type="term" value="F:zinc ion transmembrane transporter activity"/>
    <property type="evidence" value="ECO:0007669"/>
    <property type="project" value="TreeGrafter"/>
</dbReference>
<evidence type="ECO:0000313" key="6">
    <source>
        <dbReference type="EMBL" id="KAI9244181.1"/>
    </source>
</evidence>
<dbReference type="EMBL" id="JAIXMP010000062">
    <property type="protein sequence ID" value="KAI9244181.1"/>
    <property type="molecule type" value="Genomic_DNA"/>
</dbReference>
<evidence type="ECO:0000256" key="2">
    <source>
        <dbReference type="ARBA" id="ARBA00022692"/>
    </source>
</evidence>
<sequence length="423" mass="46308">MSADDDNTTCSAEALTSYNRPIHIAAIFIIFGVAGFGVLIPIASKFMPYLGIPSRLVTFGKSFGVGVIIATAFIHMLQPANEKLTSACLGDVWHKKYPEFAMLFTMCSIFAMQLIEYLATTRLEHRFDSLQHPDSLQAHSHDHNISMGQSMTATGIHHHPMNNNYHITNNMAITTIPKAPQPPYQCTHEDIDNEENGRPRSLMTMVDESVINENYYMNGSRTAATLQPSPEDKLASGNFSTCPAHHHWHNTSSSHQSESLMDTKRWLSTVVLEVGILTHSVIIGITLGVTGQDEFTGLLIALSFHQFFEGFALGARIAEVNMINCKKAIGMASFFACTTPVGTAIGVGISSSYNENSAAALLAQGIFDAISSGILIYVGLVNLLASEMIFDDRFKKMRKSTQFGCFTFMYTGAAVMAVIGVWV</sequence>
<keyword evidence="2 5" id="KW-0812">Transmembrane</keyword>
<evidence type="ECO:0000256" key="1">
    <source>
        <dbReference type="ARBA" id="ARBA00004141"/>
    </source>
</evidence>
<evidence type="ECO:0000313" key="7">
    <source>
        <dbReference type="Proteomes" id="UP001209540"/>
    </source>
</evidence>
<dbReference type="GO" id="GO:0005886">
    <property type="term" value="C:plasma membrane"/>
    <property type="evidence" value="ECO:0007669"/>
    <property type="project" value="TreeGrafter"/>
</dbReference>
<evidence type="ECO:0000256" key="4">
    <source>
        <dbReference type="ARBA" id="ARBA00023136"/>
    </source>
</evidence>
<evidence type="ECO:0000256" key="3">
    <source>
        <dbReference type="ARBA" id="ARBA00022989"/>
    </source>
</evidence>
<proteinExistence type="predicted"/>
<accession>A0AAD5JLZ8</accession>
<feature type="transmembrane region" description="Helical" evidence="5">
    <location>
        <begin position="295"/>
        <end position="317"/>
    </location>
</feature>
<reference evidence="6" key="2">
    <citation type="submission" date="2023-02" db="EMBL/GenBank/DDBJ databases">
        <authorList>
            <consortium name="DOE Joint Genome Institute"/>
            <person name="Mondo S.J."/>
            <person name="Chang Y."/>
            <person name="Wang Y."/>
            <person name="Ahrendt S."/>
            <person name="Andreopoulos W."/>
            <person name="Barry K."/>
            <person name="Beard J."/>
            <person name="Benny G.L."/>
            <person name="Blankenship S."/>
            <person name="Bonito G."/>
            <person name="Cuomo C."/>
            <person name="Desiro A."/>
            <person name="Gervers K.A."/>
            <person name="Hundley H."/>
            <person name="Kuo A."/>
            <person name="LaButti K."/>
            <person name="Lang B.F."/>
            <person name="Lipzen A."/>
            <person name="O'Donnell K."/>
            <person name="Pangilinan J."/>
            <person name="Reynolds N."/>
            <person name="Sandor L."/>
            <person name="Smith M.W."/>
            <person name="Tsang A."/>
            <person name="Grigoriev I.V."/>
            <person name="Stajich J.E."/>
            <person name="Spatafora J.W."/>
        </authorList>
    </citation>
    <scope>NUCLEOTIDE SEQUENCE</scope>
    <source>
        <strain evidence="6">RSA 2281</strain>
    </source>
</reference>
<feature type="transmembrane region" description="Helical" evidence="5">
    <location>
        <begin position="22"/>
        <end position="44"/>
    </location>
</feature>
<keyword evidence="3 5" id="KW-1133">Transmembrane helix</keyword>
<gene>
    <name evidence="6" type="ORF">BDA99DRAFT_544099</name>
</gene>
<dbReference type="Pfam" id="PF02535">
    <property type="entry name" value="Zip"/>
    <property type="match status" value="1"/>
</dbReference>
<protein>
    <submittedName>
        <fullName evidence="6">Zinc/iron permease</fullName>
    </submittedName>
</protein>
<feature type="transmembrane region" description="Helical" evidence="5">
    <location>
        <begin position="266"/>
        <end position="289"/>
    </location>
</feature>
<evidence type="ECO:0000256" key="5">
    <source>
        <dbReference type="SAM" id="Phobius"/>
    </source>
</evidence>